<name>A0A2K1KKE6_PHYPA</name>
<reference evidence="6 8" key="1">
    <citation type="journal article" date="2008" name="Science">
        <title>The Physcomitrella genome reveals evolutionary insights into the conquest of land by plants.</title>
        <authorList>
            <person name="Rensing S."/>
            <person name="Lang D."/>
            <person name="Zimmer A."/>
            <person name="Terry A."/>
            <person name="Salamov A."/>
            <person name="Shapiro H."/>
            <person name="Nishiyama T."/>
            <person name="Perroud P.-F."/>
            <person name="Lindquist E."/>
            <person name="Kamisugi Y."/>
            <person name="Tanahashi T."/>
            <person name="Sakakibara K."/>
            <person name="Fujita T."/>
            <person name="Oishi K."/>
            <person name="Shin-I T."/>
            <person name="Kuroki Y."/>
            <person name="Toyoda A."/>
            <person name="Suzuki Y."/>
            <person name="Hashimoto A."/>
            <person name="Yamaguchi K."/>
            <person name="Sugano A."/>
            <person name="Kohara Y."/>
            <person name="Fujiyama A."/>
            <person name="Anterola A."/>
            <person name="Aoki S."/>
            <person name="Ashton N."/>
            <person name="Barbazuk W.B."/>
            <person name="Barker E."/>
            <person name="Bennetzen J."/>
            <person name="Bezanilla M."/>
            <person name="Blankenship R."/>
            <person name="Cho S.H."/>
            <person name="Dutcher S."/>
            <person name="Estelle M."/>
            <person name="Fawcett J.A."/>
            <person name="Gundlach H."/>
            <person name="Hanada K."/>
            <person name="Heyl A."/>
            <person name="Hicks K.A."/>
            <person name="Hugh J."/>
            <person name="Lohr M."/>
            <person name="Mayer K."/>
            <person name="Melkozernov A."/>
            <person name="Murata T."/>
            <person name="Nelson D."/>
            <person name="Pils B."/>
            <person name="Prigge M."/>
            <person name="Reiss B."/>
            <person name="Renner T."/>
            <person name="Rombauts S."/>
            <person name="Rushton P."/>
            <person name="Sanderfoot A."/>
            <person name="Schween G."/>
            <person name="Shiu S.-H."/>
            <person name="Stueber K."/>
            <person name="Theodoulou F.L."/>
            <person name="Tu H."/>
            <person name="Van de Peer Y."/>
            <person name="Verrier P.J."/>
            <person name="Waters E."/>
            <person name="Wood A."/>
            <person name="Yang L."/>
            <person name="Cove D."/>
            <person name="Cuming A."/>
            <person name="Hasebe M."/>
            <person name="Lucas S."/>
            <person name="Mishler D.B."/>
            <person name="Reski R."/>
            <person name="Grigoriev I."/>
            <person name="Quatrano R.S."/>
            <person name="Boore J.L."/>
        </authorList>
    </citation>
    <scope>NUCLEOTIDE SEQUENCE [LARGE SCALE GENOMIC DNA]</scope>
    <source>
        <strain evidence="7 8">cv. Gransden 2004</strain>
    </source>
</reference>
<evidence type="ECO:0000256" key="3">
    <source>
        <dbReference type="ARBA" id="ARBA00023242"/>
    </source>
</evidence>
<gene>
    <name evidence="7" type="primary">LOC112282519</name>
    <name evidence="6" type="ORF">PHYPA_007923</name>
</gene>
<dbReference type="GO" id="GO:0003677">
    <property type="term" value="F:DNA binding"/>
    <property type="evidence" value="ECO:0007669"/>
    <property type="project" value="InterPro"/>
</dbReference>
<feature type="domain" description="GCF C-terminal" evidence="5">
    <location>
        <begin position="658"/>
        <end position="859"/>
    </location>
</feature>
<dbReference type="Pfam" id="PF07842">
    <property type="entry name" value="GCFC"/>
    <property type="match status" value="1"/>
</dbReference>
<feature type="compositionally biased region" description="Basic and acidic residues" evidence="4">
    <location>
        <begin position="20"/>
        <end position="35"/>
    </location>
</feature>
<dbReference type="EnsemblPlants" id="Pp3c5_20240V3.1">
    <property type="protein sequence ID" value="Pp3c5_20240V3.1"/>
    <property type="gene ID" value="Pp3c5_20240"/>
</dbReference>
<dbReference type="PaxDb" id="3218-PP1S93_148V6.1"/>
<dbReference type="OMA" id="MKNICLW"/>
<dbReference type="InterPro" id="IPR012890">
    <property type="entry name" value="GCFC2-like"/>
</dbReference>
<dbReference type="Gramene" id="Pp3c5_20240V3.1">
    <property type="protein sequence ID" value="Pp3c5_20240V3.1"/>
    <property type="gene ID" value="Pp3c5_20240"/>
</dbReference>
<keyword evidence="8" id="KW-1185">Reference proteome</keyword>
<dbReference type="EMBL" id="ABEU02000005">
    <property type="protein sequence ID" value="PNR54246.1"/>
    <property type="molecule type" value="Genomic_DNA"/>
</dbReference>
<evidence type="ECO:0000313" key="7">
    <source>
        <dbReference type="EnsemblPlants" id="Pp3c5_20240V3.1"/>
    </source>
</evidence>
<organism evidence="6">
    <name type="scientific">Physcomitrium patens</name>
    <name type="common">Spreading-leaved earth moss</name>
    <name type="synonym">Physcomitrella patens</name>
    <dbReference type="NCBI Taxonomy" id="3218"/>
    <lineage>
        <taxon>Eukaryota</taxon>
        <taxon>Viridiplantae</taxon>
        <taxon>Streptophyta</taxon>
        <taxon>Embryophyta</taxon>
        <taxon>Bryophyta</taxon>
        <taxon>Bryophytina</taxon>
        <taxon>Bryopsida</taxon>
        <taxon>Funariidae</taxon>
        <taxon>Funariales</taxon>
        <taxon>Funariaceae</taxon>
        <taxon>Physcomitrium</taxon>
    </lineage>
</organism>
<dbReference type="FunCoup" id="A0A2K1KKE6">
    <property type="interactions" value="3851"/>
</dbReference>
<dbReference type="Gramene" id="Pp3c5_20240V3.3">
    <property type="protein sequence ID" value="Pp3c5_20240V3.3"/>
    <property type="gene ID" value="Pp3c5_20240"/>
</dbReference>
<dbReference type="KEGG" id="ppp:112282519"/>
<evidence type="ECO:0000256" key="4">
    <source>
        <dbReference type="SAM" id="MobiDB-lite"/>
    </source>
</evidence>
<dbReference type="EnsemblPlants" id="Pp3c5_20240V3.2">
    <property type="protein sequence ID" value="Pp3c5_20240V3.2"/>
    <property type="gene ID" value="Pp3c5_20240"/>
</dbReference>
<dbReference type="GO" id="GO:0000398">
    <property type="term" value="P:mRNA splicing, via spliceosome"/>
    <property type="evidence" value="ECO:0007669"/>
    <property type="project" value="InterPro"/>
</dbReference>
<evidence type="ECO:0000256" key="2">
    <source>
        <dbReference type="ARBA" id="ARBA00010801"/>
    </source>
</evidence>
<dbReference type="GO" id="GO:0005634">
    <property type="term" value="C:nucleus"/>
    <property type="evidence" value="ECO:0000318"/>
    <property type="project" value="GO_Central"/>
</dbReference>
<dbReference type="PANTHER" id="PTHR12214:SF0">
    <property type="entry name" value="LD29489P"/>
    <property type="match status" value="1"/>
</dbReference>
<feature type="region of interest" description="Disordered" evidence="4">
    <location>
        <begin position="607"/>
        <end position="629"/>
    </location>
</feature>
<dbReference type="Gramene" id="Pp3c5_20240V3.4">
    <property type="protein sequence ID" value="Pp3c5_20240V3.4"/>
    <property type="gene ID" value="Pp3c5_20240"/>
</dbReference>
<dbReference type="AlphaFoldDB" id="A0A2K1KKE6"/>
<evidence type="ECO:0000259" key="5">
    <source>
        <dbReference type="Pfam" id="PF07842"/>
    </source>
</evidence>
<dbReference type="Gramene" id="Pp3c5_20240V3.2">
    <property type="protein sequence ID" value="Pp3c5_20240V3.2"/>
    <property type="gene ID" value="Pp3c5_20240"/>
</dbReference>
<comment type="similarity">
    <text evidence="2">Belongs to the GCF family.</text>
</comment>
<dbReference type="EnsemblPlants" id="Pp3c5_20240V3.4">
    <property type="protein sequence ID" value="Pp3c5_20240V3.4"/>
    <property type="gene ID" value="Pp3c5_20240"/>
</dbReference>
<proteinExistence type="inferred from homology"/>
<evidence type="ECO:0000313" key="8">
    <source>
        <dbReference type="Proteomes" id="UP000006727"/>
    </source>
</evidence>
<reference evidence="6 8" key="2">
    <citation type="journal article" date="2018" name="Plant J.">
        <title>The Physcomitrella patens chromosome-scale assembly reveals moss genome structure and evolution.</title>
        <authorList>
            <person name="Lang D."/>
            <person name="Ullrich K.K."/>
            <person name="Murat F."/>
            <person name="Fuchs J."/>
            <person name="Jenkins J."/>
            <person name="Haas F.B."/>
            <person name="Piednoel M."/>
            <person name="Gundlach H."/>
            <person name="Van Bel M."/>
            <person name="Meyberg R."/>
            <person name="Vives C."/>
            <person name="Morata J."/>
            <person name="Symeonidi A."/>
            <person name="Hiss M."/>
            <person name="Muchero W."/>
            <person name="Kamisugi Y."/>
            <person name="Saleh O."/>
            <person name="Blanc G."/>
            <person name="Decker E.L."/>
            <person name="van Gessel N."/>
            <person name="Grimwood J."/>
            <person name="Hayes R.D."/>
            <person name="Graham S.W."/>
            <person name="Gunter L.E."/>
            <person name="McDaniel S.F."/>
            <person name="Hoernstein S.N.W."/>
            <person name="Larsson A."/>
            <person name="Li F.W."/>
            <person name="Perroud P.F."/>
            <person name="Phillips J."/>
            <person name="Ranjan P."/>
            <person name="Rokshar D.S."/>
            <person name="Rothfels C.J."/>
            <person name="Schneider L."/>
            <person name="Shu S."/>
            <person name="Stevenson D.W."/>
            <person name="Thummler F."/>
            <person name="Tillich M."/>
            <person name="Villarreal Aguilar J.C."/>
            <person name="Widiez T."/>
            <person name="Wong G.K."/>
            <person name="Wymore A."/>
            <person name="Zhang Y."/>
            <person name="Zimmer A.D."/>
            <person name="Quatrano R.S."/>
            <person name="Mayer K.F.X."/>
            <person name="Goodstein D."/>
            <person name="Casacuberta J.M."/>
            <person name="Vandepoele K."/>
            <person name="Reski R."/>
            <person name="Cuming A.C."/>
            <person name="Tuskan G.A."/>
            <person name="Maumus F."/>
            <person name="Salse J."/>
            <person name="Schmutz J."/>
            <person name="Rensing S.A."/>
        </authorList>
    </citation>
    <scope>NUCLEOTIDE SEQUENCE [LARGE SCALE GENOMIC DNA]</scope>
    <source>
        <strain evidence="7 8">cv. Gransden 2004</strain>
    </source>
</reference>
<dbReference type="GeneID" id="112282519"/>
<dbReference type="InterPro" id="IPR022783">
    <property type="entry name" value="GCFC_dom"/>
</dbReference>
<reference evidence="7" key="3">
    <citation type="submission" date="2020-12" db="UniProtKB">
        <authorList>
            <consortium name="EnsemblPlants"/>
        </authorList>
    </citation>
    <scope>IDENTIFICATION</scope>
</reference>
<feature type="compositionally biased region" description="Acidic residues" evidence="4">
    <location>
        <begin position="58"/>
        <end position="67"/>
    </location>
</feature>
<protein>
    <recommendedName>
        <fullName evidence="5">GCF C-terminal domain-containing protein</fullName>
    </recommendedName>
</protein>
<dbReference type="STRING" id="3218.A0A2K1KKE6"/>
<comment type="subcellular location">
    <subcellularLocation>
        <location evidence="1">Nucleus</location>
    </subcellularLocation>
</comment>
<sequence>MSKVRNWRRRVDDDDDEEPEKPALPEKDTKTVTKRKEVKKTSVTVVKSSGPKLLSFGGDEDEGDGDGELATKAKKERVKESVQLKQGGAGVFRFGEERPDGELVLLQSAQKEKKKGGYGVGHSGLKIELGKEKTASVLKVPSNVQAQAGEYTKEKLLELQRNTKTLGAPKPVVDSLPAEPVVVLKGLLKPVEEPKAAVEVKVRGLYVESETQEGGRKVEETRRVEYDAERRLGLMGIGTGADSGGITHIPDADMIALAKARRNRLRQAQAAPDYIPVNDGDVRGVVREHGDLERGKDDADSSEDEAEVHGRMSFLGETIGGKHKSQGAVFEAMAKDSELAHQEDDEVDEERTWEEEQLRKGFGKRVEDVARVVPGVVAGPTAGHGGFTPGIPAMNVGSFGFAYGRGAAEALSIPQQADEVWKVLKDNLNKMRESHGRTKSELHRTEEMLSSSLSGVASLEQSLSNASEKYLYMQELRNYFAILCDFLQDKGPIIEELEEAMQRLHEERANALMERRAADYADEIAEIEPAVNAAKAAFAKGGGTETAMAAALAAAARDVRSSTVPQFDEFGRDVNLQKRMESKRRAQARERRARLAAERRIKSLKTSNGNSARAVTLEGESSSEESESEEKAYISHKQEVLLTAESVYGDAAEEYAQLGKVKEKLQSWKRQYSSAYSDAYMQLSVPSIFAPYVRLELLHWDPLYGSAGFDEMNWYKHLFDYGVHGTEHDADFELIPKLVEKVALPVLHHELEHCWDVLSTKGTKRAVKAVQEMFIYVDAANSEALQEMLAAVHKRMSNAVASLEVPDWSHQVTTAVPGALRFANRQFGVAVRLLRNLGCWKDVLALPQLEKLALDQLLSGKMLAYLKVGFTTDHDAITRIERIVAALSGVWVGPGFAEQSPKLGSLIEYMLKITRSLEKKREAANESTIALARRMKRVLVDVNEYDRARSLSRAFQLREAL</sequence>
<accession>A0A2K1KKE6</accession>
<dbReference type="OrthoDB" id="429427at2759"/>
<evidence type="ECO:0000256" key="1">
    <source>
        <dbReference type="ARBA" id="ARBA00004123"/>
    </source>
</evidence>
<dbReference type="EnsemblPlants" id="Pp3c5_20240V3.3">
    <property type="protein sequence ID" value="Pp3c5_20240V3.3"/>
    <property type="gene ID" value="Pp3c5_20240"/>
</dbReference>
<keyword evidence="3" id="KW-0539">Nucleus</keyword>
<dbReference type="RefSeq" id="XP_024375957.1">
    <property type="nucleotide sequence ID" value="XM_024520189.2"/>
</dbReference>
<dbReference type="PANTHER" id="PTHR12214">
    <property type="entry name" value="GC-RICH SEQUENCE DNA-BINDING FACTOR"/>
    <property type="match status" value="1"/>
</dbReference>
<feature type="region of interest" description="Disordered" evidence="4">
    <location>
        <begin position="1"/>
        <end position="74"/>
    </location>
</feature>
<dbReference type="Proteomes" id="UP000006727">
    <property type="component" value="Chromosome 5"/>
</dbReference>
<evidence type="ECO:0000313" key="6">
    <source>
        <dbReference type="EMBL" id="PNR54246.1"/>
    </source>
</evidence>